<evidence type="ECO:0000313" key="5">
    <source>
        <dbReference type="Proteomes" id="UP000318126"/>
    </source>
</evidence>
<gene>
    <name evidence="4" type="ORF">FN961_12730</name>
</gene>
<evidence type="ECO:0000256" key="2">
    <source>
        <dbReference type="SAM" id="Phobius"/>
    </source>
</evidence>
<keyword evidence="2" id="KW-0812">Transmembrane</keyword>
<organism evidence="4 5">
    <name type="scientific">Shewanella hanedai</name>
    <name type="common">Alteromonas hanedai</name>
    <dbReference type="NCBI Taxonomy" id="25"/>
    <lineage>
        <taxon>Bacteria</taxon>
        <taxon>Pseudomonadati</taxon>
        <taxon>Pseudomonadota</taxon>
        <taxon>Gammaproteobacteria</taxon>
        <taxon>Alteromonadales</taxon>
        <taxon>Shewanellaceae</taxon>
        <taxon>Shewanella</taxon>
    </lineage>
</organism>
<dbReference type="OrthoDB" id="9766390at2"/>
<evidence type="ECO:0000313" key="4">
    <source>
        <dbReference type="EMBL" id="TRY13983.1"/>
    </source>
</evidence>
<dbReference type="AlphaFoldDB" id="A0A553JNG6"/>
<dbReference type="RefSeq" id="WP_144040554.1">
    <property type="nucleotide sequence ID" value="NZ_BMPL01000014.1"/>
</dbReference>
<evidence type="ECO:0000256" key="1">
    <source>
        <dbReference type="SAM" id="MobiDB-lite"/>
    </source>
</evidence>
<dbReference type="Proteomes" id="UP000318126">
    <property type="component" value="Unassembled WGS sequence"/>
</dbReference>
<reference evidence="5" key="1">
    <citation type="submission" date="2019-07" db="EMBL/GenBank/DDBJ databases">
        <title>Shewanella sp. YLB-08 draft genomic sequence.</title>
        <authorList>
            <person name="Yu L."/>
        </authorList>
    </citation>
    <scope>NUCLEOTIDE SEQUENCE [LARGE SCALE GENOMIC DNA]</scope>
    <source>
        <strain evidence="5">JCM 20706</strain>
    </source>
</reference>
<dbReference type="PANTHER" id="PTHR30441:SF4">
    <property type="entry name" value="PROTEIN ASMA"/>
    <property type="match status" value="1"/>
</dbReference>
<dbReference type="Pfam" id="PF05170">
    <property type="entry name" value="AsmA"/>
    <property type="match status" value="2"/>
</dbReference>
<keyword evidence="5" id="KW-1185">Reference proteome</keyword>
<dbReference type="InterPro" id="IPR007844">
    <property type="entry name" value="AsmA"/>
</dbReference>
<proteinExistence type="predicted"/>
<dbReference type="PANTHER" id="PTHR30441">
    <property type="entry name" value="DUF748 DOMAIN-CONTAINING PROTEIN"/>
    <property type="match status" value="1"/>
</dbReference>
<keyword evidence="2" id="KW-0472">Membrane</keyword>
<sequence length="607" mass="65344">MKILKWFFIVLLLMFGSLVAYLTLIFDPNDFKPELVEVVKEKTGRDLVIENDLAWTFFPTIGIELSKISLSNPKGFDEASMLKVNKVVAEVALMPLFSKEVEIAQLNLDGLTLNLETRKDGQTSFDGLDGGASKPKPTESSAGGEDVKLSALDIGGIAITNTTIRMTDDIAGTEQIFELEKLTLGQLSLGKFASLAYQFKAELPDMTMTSQGEGMFKIAQDMQSIELKDLNIENSVMGEGIPNKKLDSQLQTQIQVLLDKKILEVTLNELVVADIKGSGEVKVAYGTKVPSIDGKLNLGDIDVDAFMPATDAKTEKEAAPVNASSNKEPDLSALKSVNFNLELTVKSIKVANMHTSNWLMKTKLKSGVLSMTELNADLYQGKLSASAQLDGRQKVASYSFDESVKGVQIHELMKDAADIDLLAGTANFSVKGKGRSLVTENLKKNLAAKGQFEIADGALYGVNIPQMIRDAKAKLGGDLSATEKTEQKTDFTSLTGSFSVVNGVVSNPDLLMASPLIRLAGAGTANIITEALDYSLTTSVVGSLEGQGGGERDALHGIEIPFAITGTFAEPKFALDTAALFDAKLQQEADKVKDKVKDSIFKKLGGF</sequence>
<feature type="region of interest" description="Disordered" evidence="1">
    <location>
        <begin position="122"/>
        <end position="145"/>
    </location>
</feature>
<dbReference type="EMBL" id="VKGK01000014">
    <property type="protein sequence ID" value="TRY13983.1"/>
    <property type="molecule type" value="Genomic_DNA"/>
</dbReference>
<dbReference type="GO" id="GO:0090313">
    <property type="term" value="P:regulation of protein targeting to membrane"/>
    <property type="evidence" value="ECO:0007669"/>
    <property type="project" value="TreeGrafter"/>
</dbReference>
<name>A0A553JNG6_SHEHA</name>
<evidence type="ECO:0000259" key="3">
    <source>
        <dbReference type="Pfam" id="PF05170"/>
    </source>
</evidence>
<accession>A0A553JNG6</accession>
<dbReference type="InterPro" id="IPR052894">
    <property type="entry name" value="AsmA-related"/>
</dbReference>
<protein>
    <submittedName>
        <fullName evidence="4">AsmA family protein</fullName>
    </submittedName>
</protein>
<feature type="transmembrane region" description="Helical" evidence="2">
    <location>
        <begin position="7"/>
        <end position="26"/>
    </location>
</feature>
<keyword evidence="2" id="KW-1133">Transmembrane helix</keyword>
<comment type="caution">
    <text evidence="4">The sequence shown here is derived from an EMBL/GenBank/DDBJ whole genome shotgun (WGS) entry which is preliminary data.</text>
</comment>
<dbReference type="GO" id="GO:0005886">
    <property type="term" value="C:plasma membrane"/>
    <property type="evidence" value="ECO:0007669"/>
    <property type="project" value="TreeGrafter"/>
</dbReference>
<feature type="domain" description="AsmA" evidence="3">
    <location>
        <begin position="2"/>
        <end position="192"/>
    </location>
</feature>
<feature type="domain" description="AsmA" evidence="3">
    <location>
        <begin position="234"/>
        <end position="510"/>
    </location>
</feature>